<organism evidence="2 3">
    <name type="scientific">Tardiphaga alba</name>
    <dbReference type="NCBI Taxonomy" id="340268"/>
    <lineage>
        <taxon>Bacteria</taxon>
        <taxon>Pseudomonadati</taxon>
        <taxon>Pseudomonadota</taxon>
        <taxon>Alphaproteobacteria</taxon>
        <taxon>Hyphomicrobiales</taxon>
        <taxon>Nitrobacteraceae</taxon>
        <taxon>Tardiphaga</taxon>
    </lineage>
</organism>
<evidence type="ECO:0000313" key="2">
    <source>
        <dbReference type="EMBL" id="QUS38997.1"/>
    </source>
</evidence>
<evidence type="ECO:0000259" key="1">
    <source>
        <dbReference type="Pfam" id="PF15919"/>
    </source>
</evidence>
<dbReference type="Proteomes" id="UP000682843">
    <property type="component" value="Chromosome"/>
</dbReference>
<dbReference type="SUPFAM" id="SSF143100">
    <property type="entry name" value="TTHA1013/TTHA0281-like"/>
    <property type="match status" value="1"/>
</dbReference>
<dbReference type="RefSeq" id="WP_211912541.1">
    <property type="nucleotide sequence ID" value="NZ_CP036498.1"/>
</dbReference>
<feature type="domain" description="HicB-like antitoxin of toxin-antitoxin system" evidence="1">
    <location>
        <begin position="4"/>
        <end position="89"/>
    </location>
</feature>
<reference evidence="2 3" key="1">
    <citation type="submission" date="2019-02" db="EMBL/GenBank/DDBJ databases">
        <title>Emended description of the genus Rhodopseudomonas and description of Rhodopseudomonas albus sp. nov., a non-phototrophic, heavy-metal-tolerant bacterium isolated from garden soil.</title>
        <authorList>
            <person name="Bao Z."/>
            <person name="Cao W.W."/>
            <person name="Sato Y."/>
            <person name="Nishizawa T."/>
            <person name="Zhao J."/>
            <person name="Guo Y."/>
            <person name="Ohta H."/>
        </authorList>
    </citation>
    <scope>NUCLEOTIDE SEQUENCE [LARGE SCALE GENOMIC DNA]</scope>
    <source>
        <strain evidence="2 3">SK50-23</strain>
    </source>
</reference>
<accession>A0ABX8A5X1</accession>
<dbReference type="Gene3D" id="3.30.160.250">
    <property type="match status" value="1"/>
</dbReference>
<dbReference type="Pfam" id="PF15919">
    <property type="entry name" value="HicB_lk_antitox"/>
    <property type="match status" value="1"/>
</dbReference>
<dbReference type="InterPro" id="IPR035069">
    <property type="entry name" value="TTHA1013/TTHA0281-like"/>
</dbReference>
<protein>
    <submittedName>
        <fullName evidence="2">HicB family protein</fullName>
    </submittedName>
</protein>
<proteinExistence type="predicted"/>
<keyword evidence="3" id="KW-1185">Reference proteome</keyword>
<sequence length="93" mass="9836">MPVYLAVIRKHDDGSFRVSFPDLPGLATSGDTLDEAIDEAVETLEDVAENWVNADGSTTLPKPRTIDELSADPAFADAADGATIAEIDYEPAG</sequence>
<dbReference type="InterPro" id="IPR031807">
    <property type="entry name" value="HicB-like"/>
</dbReference>
<name>A0ABX8A5X1_9BRAD</name>
<evidence type="ECO:0000313" key="3">
    <source>
        <dbReference type="Proteomes" id="UP000682843"/>
    </source>
</evidence>
<gene>
    <name evidence="2" type="ORF">RPMA_09270</name>
</gene>
<dbReference type="EMBL" id="CP036498">
    <property type="protein sequence ID" value="QUS38997.1"/>
    <property type="molecule type" value="Genomic_DNA"/>
</dbReference>